<dbReference type="Pfam" id="PF00749">
    <property type="entry name" value="tRNA-synt_1c"/>
    <property type="match status" value="1"/>
</dbReference>
<dbReference type="PANTHER" id="PTHR43311:SF1">
    <property type="entry name" value="GLUTAMYL-Q TRNA(ASP) SYNTHETASE"/>
    <property type="match status" value="1"/>
</dbReference>
<dbReference type="Proteomes" id="UP000017908">
    <property type="component" value="Unassembled WGS sequence"/>
</dbReference>
<dbReference type="GO" id="GO:0005829">
    <property type="term" value="C:cytosol"/>
    <property type="evidence" value="ECO:0007669"/>
    <property type="project" value="TreeGrafter"/>
</dbReference>
<keyword evidence="4 5" id="KW-0030">Aminoacyl-tRNA synthetase</keyword>
<gene>
    <name evidence="7" type="ORF">BN715_00682</name>
</gene>
<dbReference type="GO" id="GO:0005524">
    <property type="term" value="F:ATP binding"/>
    <property type="evidence" value="ECO:0007669"/>
    <property type="project" value="UniProtKB-KW"/>
</dbReference>
<keyword evidence="1 5" id="KW-0436">Ligase</keyword>
<feature type="domain" description="Glutamyl/glutaminyl-tRNA synthetase class Ib catalytic" evidence="6">
    <location>
        <begin position="5"/>
        <end position="166"/>
    </location>
</feature>
<dbReference type="GO" id="GO:0006424">
    <property type="term" value="P:glutamyl-tRNA aminoacylation"/>
    <property type="evidence" value="ECO:0007669"/>
    <property type="project" value="TreeGrafter"/>
</dbReference>
<dbReference type="InterPro" id="IPR049940">
    <property type="entry name" value="GluQ/Sye"/>
</dbReference>
<evidence type="ECO:0000256" key="2">
    <source>
        <dbReference type="ARBA" id="ARBA00022741"/>
    </source>
</evidence>
<dbReference type="InterPro" id="IPR020058">
    <property type="entry name" value="Glu/Gln-tRNA-synth_Ib_cat-dom"/>
</dbReference>
<proteinExistence type="inferred from homology"/>
<comment type="caution">
    <text evidence="7">The sequence shown here is derived from an EMBL/GenBank/DDBJ whole genome shotgun (WGS) entry which is preliminary data.</text>
</comment>
<dbReference type="AlphaFoldDB" id="R7MT33"/>
<keyword evidence="2 5" id="KW-0547">Nucleotide-binding</keyword>
<dbReference type="EMBL" id="CBKE010000056">
    <property type="protein sequence ID" value="CDF04319.1"/>
    <property type="molecule type" value="Genomic_DNA"/>
</dbReference>
<evidence type="ECO:0000256" key="4">
    <source>
        <dbReference type="ARBA" id="ARBA00023146"/>
    </source>
</evidence>
<evidence type="ECO:0000313" key="8">
    <source>
        <dbReference type="Proteomes" id="UP000017908"/>
    </source>
</evidence>
<accession>R7MT33</accession>
<evidence type="ECO:0000256" key="1">
    <source>
        <dbReference type="ARBA" id="ARBA00022598"/>
    </source>
</evidence>
<dbReference type="PANTHER" id="PTHR43311">
    <property type="entry name" value="GLUTAMATE--TRNA LIGASE"/>
    <property type="match status" value="1"/>
</dbReference>
<dbReference type="GO" id="GO:0004818">
    <property type="term" value="F:glutamate-tRNA ligase activity"/>
    <property type="evidence" value="ECO:0007669"/>
    <property type="project" value="TreeGrafter"/>
</dbReference>
<sequence>MSEAQRQQMTKKPSWRVHVPARIISFTDGVYGTFHEDLACCCGDFVVRRADDMYAYQLAVSVDDGAMAVTHVLRGEDLLSSTAQQIWLMETLGYTPPVYTHVPMLVDEYGNRLSKRQHGITIRSLRERGMTAEAILSHLAYAGGLVPERRSYSRDELIRCCDFRKLRKEPIVVKML</sequence>
<comment type="similarity">
    <text evidence="5">Belongs to the class-I aminoacyl-tRNA synthetase family.</text>
</comment>
<dbReference type="InterPro" id="IPR014729">
    <property type="entry name" value="Rossmann-like_a/b/a_fold"/>
</dbReference>
<dbReference type="SUPFAM" id="SSF52374">
    <property type="entry name" value="Nucleotidylyl transferase"/>
    <property type="match status" value="1"/>
</dbReference>
<evidence type="ECO:0000259" key="6">
    <source>
        <dbReference type="Pfam" id="PF00749"/>
    </source>
</evidence>
<keyword evidence="5" id="KW-0648">Protein biosynthesis</keyword>
<keyword evidence="3 5" id="KW-0067">ATP-binding</keyword>
<reference evidence="7" key="1">
    <citation type="submission" date="2012-11" db="EMBL/GenBank/DDBJ databases">
        <title>Dependencies among metagenomic species, viruses, plasmids and units of genetic variation.</title>
        <authorList>
            <person name="Nielsen H.B."/>
            <person name="Almeida M."/>
            <person name="Juncker A.S."/>
            <person name="Rasmussen S."/>
            <person name="Li J."/>
            <person name="Sunagawa S."/>
            <person name="Plichta D."/>
            <person name="Gautier L."/>
            <person name="Le Chatelier E."/>
            <person name="Peletier E."/>
            <person name="Bonde I."/>
            <person name="Nielsen T."/>
            <person name="Manichanh C."/>
            <person name="Arumugam M."/>
            <person name="Batto J."/>
            <person name="Santos M.B.Q.D."/>
            <person name="Blom N."/>
            <person name="Borruel N."/>
            <person name="Burgdorf K.S."/>
            <person name="Boumezbeur F."/>
            <person name="Casellas F."/>
            <person name="Dore J."/>
            <person name="Guarner F."/>
            <person name="Hansen T."/>
            <person name="Hildebrand F."/>
            <person name="Kaas R.S."/>
            <person name="Kennedy S."/>
            <person name="Kristiansen K."/>
            <person name="Kultima J.R."/>
            <person name="Leonard P."/>
            <person name="Levenez F."/>
            <person name="Lund O."/>
            <person name="Moumen B."/>
            <person name="Le Paslier D."/>
            <person name="Pons N."/>
            <person name="Pedersen O."/>
            <person name="Prifti E."/>
            <person name="Qin J."/>
            <person name="Raes J."/>
            <person name="Tap J."/>
            <person name="Tims S."/>
            <person name="Ussery D.W."/>
            <person name="Yamada T."/>
            <person name="MetaHit consortium"/>
            <person name="Renault P."/>
            <person name="Sicheritz-Ponten T."/>
            <person name="Bork P."/>
            <person name="Wang J."/>
            <person name="Brunak S."/>
            <person name="Ehrlich S.D."/>
        </authorList>
    </citation>
    <scope>NUCLEOTIDE SEQUENCE [LARGE SCALE GENOMIC DNA]</scope>
</reference>
<dbReference type="Gene3D" id="3.40.50.620">
    <property type="entry name" value="HUPs"/>
    <property type="match status" value="1"/>
</dbReference>
<evidence type="ECO:0000256" key="3">
    <source>
        <dbReference type="ARBA" id="ARBA00022840"/>
    </source>
</evidence>
<organism evidence="7 8">
    <name type="scientific">Megasphaera elsdenii CAG:570</name>
    <dbReference type="NCBI Taxonomy" id="1263087"/>
    <lineage>
        <taxon>Bacteria</taxon>
        <taxon>Bacillati</taxon>
        <taxon>Bacillota</taxon>
        <taxon>Negativicutes</taxon>
        <taxon>Veillonellales</taxon>
        <taxon>Veillonellaceae</taxon>
        <taxon>Megasphaera</taxon>
    </lineage>
</organism>
<name>R7MT33_MEGEL</name>
<evidence type="ECO:0000256" key="5">
    <source>
        <dbReference type="RuleBase" id="RU363037"/>
    </source>
</evidence>
<evidence type="ECO:0000313" key="7">
    <source>
        <dbReference type="EMBL" id="CDF04319.1"/>
    </source>
</evidence>
<protein>
    <submittedName>
        <fullName evidence="7">Glutamyl-tRNA synthetase family protein</fullName>
    </submittedName>
</protein>